<dbReference type="PROSITE" id="PS50985">
    <property type="entry name" value="GRAS"/>
    <property type="match status" value="1"/>
</dbReference>
<feature type="short sequence motif" description="VHIID" evidence="3">
    <location>
        <begin position="483"/>
        <end position="487"/>
    </location>
</feature>
<keyword evidence="6" id="KW-1185">Reference proteome</keyword>
<protein>
    <recommendedName>
        <fullName evidence="7">Scarecrow-like protein 14</fullName>
    </recommendedName>
</protein>
<comment type="caution">
    <text evidence="3">Lacks conserved residue(s) required for the propagation of feature annotation.</text>
</comment>
<dbReference type="Pfam" id="PF03514">
    <property type="entry name" value="GRAS"/>
    <property type="match status" value="1"/>
</dbReference>
<gene>
    <name evidence="5" type="ORF">ACH5RR_020762</name>
</gene>
<dbReference type="InterPro" id="IPR005202">
    <property type="entry name" value="TF_GRAS"/>
</dbReference>
<evidence type="ECO:0000256" key="3">
    <source>
        <dbReference type="PROSITE-ProRule" id="PRU01191"/>
    </source>
</evidence>
<evidence type="ECO:0000256" key="1">
    <source>
        <dbReference type="ARBA" id="ARBA00023015"/>
    </source>
</evidence>
<dbReference type="Proteomes" id="UP001630127">
    <property type="component" value="Unassembled WGS sequence"/>
</dbReference>
<comment type="caution">
    <text evidence="5">The sequence shown here is derived from an EMBL/GenBank/DDBJ whole genome shotgun (WGS) entry which is preliminary data.</text>
</comment>
<keyword evidence="2" id="KW-0804">Transcription</keyword>
<dbReference type="AlphaFoldDB" id="A0ABD2ZFH6"/>
<comment type="similarity">
    <text evidence="3">Belongs to the GRAS family.</text>
</comment>
<keyword evidence="1" id="KW-0805">Transcription regulation</keyword>
<feature type="region of interest" description="Disordered" evidence="4">
    <location>
        <begin position="189"/>
        <end position="216"/>
    </location>
</feature>
<organism evidence="5 6">
    <name type="scientific">Cinchona calisaya</name>
    <dbReference type="NCBI Taxonomy" id="153742"/>
    <lineage>
        <taxon>Eukaryota</taxon>
        <taxon>Viridiplantae</taxon>
        <taxon>Streptophyta</taxon>
        <taxon>Embryophyta</taxon>
        <taxon>Tracheophyta</taxon>
        <taxon>Spermatophyta</taxon>
        <taxon>Magnoliopsida</taxon>
        <taxon>eudicotyledons</taxon>
        <taxon>Gunneridae</taxon>
        <taxon>Pentapetalae</taxon>
        <taxon>asterids</taxon>
        <taxon>lamiids</taxon>
        <taxon>Gentianales</taxon>
        <taxon>Rubiaceae</taxon>
        <taxon>Cinchonoideae</taxon>
        <taxon>Cinchoneae</taxon>
        <taxon>Cinchona</taxon>
    </lineage>
</organism>
<evidence type="ECO:0000313" key="6">
    <source>
        <dbReference type="Proteomes" id="UP001630127"/>
    </source>
</evidence>
<name>A0ABD2ZFH6_9GENT</name>
<dbReference type="EMBL" id="JBJUIK010000009">
    <property type="protein sequence ID" value="KAL3518173.1"/>
    <property type="molecule type" value="Genomic_DNA"/>
</dbReference>
<feature type="region of interest" description="Leucine repeat I (LRI)" evidence="3">
    <location>
        <begin position="374"/>
        <end position="434"/>
    </location>
</feature>
<feature type="region of interest" description="SAW" evidence="3">
    <location>
        <begin position="672"/>
        <end position="747"/>
    </location>
</feature>
<dbReference type="PANTHER" id="PTHR31636">
    <property type="entry name" value="OSJNBA0084A10.13 PROTEIN-RELATED"/>
    <property type="match status" value="1"/>
</dbReference>
<evidence type="ECO:0008006" key="7">
    <source>
        <dbReference type="Google" id="ProtNLM"/>
    </source>
</evidence>
<reference evidence="5 6" key="1">
    <citation type="submission" date="2024-11" db="EMBL/GenBank/DDBJ databases">
        <title>A near-complete genome assembly of Cinchona calisaya.</title>
        <authorList>
            <person name="Lian D.C."/>
            <person name="Zhao X.W."/>
            <person name="Wei L."/>
        </authorList>
    </citation>
    <scope>NUCLEOTIDE SEQUENCE [LARGE SCALE GENOMIC DNA]</scope>
    <source>
        <tissue evidence="5">Nenye</tissue>
    </source>
</reference>
<sequence length="749" mass="84150">MDYQFPNFVNSANDSEFGNGNVLESLEQSNSDFQFEESWNSVDGFEFGGGMNSSLEQPLSPSSFAPLYNVSSEADFPDEQGCYPVLKYINQMLMEDYVEEQPSTSPDPLALQAAEKSFYQILGKNYPPSPREPLAALDRIARTSDESIGSCSLHGANSSDTDSTSVDSRPIFYPNELFGKGHQPWDGYSKSSFQTNSLQSRHPLNGSSSSGDRQLGSLTNQNLISSFLGDSETILQFKKGLEEGNKFLPTGNQLIIDLDKHTLPSKSKNVNLVTKRKKDEECLVNGMRGRKHEHQDDGDANLRRREKQSAVYVEDVELSEAFDRLLLYGGSKGQYVNVEQPNELSETFDKDELFHGSDAGKSAEESQGTDSDAPDLSAVLISCAESVVAGDRRTVNEQLQLIRQHASCTGSAQQRLAVIFANALEARLAGTGPDPYAALTSRRISATEELKAFKVYLCAPFRQTGCFFANKMIMEAASKAKTLHIVDFGIGYGFQWPSLIQQLSERAGGPPKLRITGIEYPKPGFRPAERIEQTGCRLAKYCERFNVPFEYQPIATRNWDKIGIEELKLTKDEVLAVNCQLRFKTMLDEIVDGDCPRDAVLRLIRKMNPDIFVNDVLSARLCAPFFLTRFREAFFFFSAVFDMLDHNLPPEDKQRLKFEQQLMGNEVMNIIACEGSARVERAETYKQWQIRYKRAGFKILPLNQALVKELRRNIKEGYHKDFMMDEDGNWVLLGWKGKIITSSSCWVPC</sequence>
<feature type="region of interest" description="Disordered" evidence="4">
    <location>
        <begin position="353"/>
        <end position="373"/>
    </location>
</feature>
<evidence type="ECO:0000256" key="4">
    <source>
        <dbReference type="SAM" id="MobiDB-lite"/>
    </source>
</evidence>
<accession>A0ABD2ZFH6</accession>
<evidence type="ECO:0000313" key="5">
    <source>
        <dbReference type="EMBL" id="KAL3518173.1"/>
    </source>
</evidence>
<proteinExistence type="inferred from homology"/>
<feature type="region of interest" description="Leucine repeat II (LRII)" evidence="3">
    <location>
        <begin position="533"/>
        <end position="565"/>
    </location>
</feature>
<evidence type="ECO:0000256" key="2">
    <source>
        <dbReference type="ARBA" id="ARBA00023163"/>
    </source>
</evidence>